<evidence type="ECO:0000256" key="4">
    <source>
        <dbReference type="ARBA" id="ARBA00022679"/>
    </source>
</evidence>
<feature type="compositionally biased region" description="Low complexity" evidence="17">
    <location>
        <begin position="1"/>
        <end position="17"/>
    </location>
</feature>
<dbReference type="AlphaFoldDB" id="A0A4V1XYZ2"/>
<dbReference type="CDD" id="cd09898">
    <property type="entry name" value="H3TH_53EXO"/>
    <property type="match status" value="1"/>
</dbReference>
<evidence type="ECO:0000256" key="7">
    <source>
        <dbReference type="ARBA" id="ARBA00022722"/>
    </source>
</evidence>
<sequence>MTDTAATTPDSTTDPSTGQTAGAGRPRLLLLDGHSLAYRAFFALPVENFSTTTGQHTNAVYGFTSMLVNVLRDEKPTHVAVAFDVSRHTFRLEEYADYKAKRNKTPSEFSSQLPLIEKVLTTFGITFLKKDGYEADDIIATLTTQAVEGGMEVLILTGDRDSLQLVSDDATVLYPMRGVSDLARMTPEAVETKYGVPPHRYPELAAIVGETSDNLPGVPGVGQGFAAKWINQYDGLDNVIAHADQITGKKGEALREHLGDVIRNRHLNALVRDLDLERQPGDLVLAPWDRHTALTLFDDLEFRGELRTRTIDTLGPDEEPVEEGGFELTGRRLGPGDVAEFLGGLGDQHVGVHVRGHWGSGTGSVDGIAIADVSGLAAYLDVGGLTPEDDAALATWLADPDRPKVLHDVKGPAHALAAQGWTLEGVVSDTALAAYLVQPDQRSYDLSDLTLRYLRRELRTEQEDDQDSLFDDPAGGGDEVADTAMLHARAVIDLAEALDGEVEAAGGTRLLAEVELPLVRVLGEMERVGIAVDTDHLEQLESHFAAEVRRAADEAFAVIGKEINLGSPKQLQVVLFDELGMPKTKRTKTGYTTDADALQQLYVQTEHPFLLHLLRHRDVARLRQTLEGLLKTVAPDGRIHTTFNQMIAATGRLSSTDPNLQNIPIRTEEGRRIREGFVVGPGYDCLMTADYSQIEMRIMAHLSGDELLIEAFRSGRDFHSITASRVFDVPADEVTVEMRAKIKAMNYGLAYGLSAFGLGQQLRIEPGEARGLMDEYFETFGGVRDYLRGVVDEARKAGFTETIWGRRRYLPDLTSDNRQRRDMAERMALNAPIQGSAADLIKVAMLNTDRALREAGLASRMLLQVHDELVFEVADGERDQLEKLVREEMAGAADLTVPLDVSVGTGHSWHEAAH</sequence>
<dbReference type="SUPFAM" id="SSF47807">
    <property type="entry name" value="5' to 3' exonuclease, C-terminal subdomain"/>
    <property type="match status" value="1"/>
</dbReference>
<feature type="domain" description="5'-3' exonuclease" evidence="19">
    <location>
        <begin position="24"/>
        <end position="286"/>
    </location>
</feature>
<evidence type="ECO:0000313" key="22">
    <source>
        <dbReference type="Proteomes" id="UP000295198"/>
    </source>
</evidence>
<dbReference type="InterPro" id="IPR002298">
    <property type="entry name" value="DNA_polymerase_A"/>
</dbReference>
<dbReference type="Pfam" id="PF01367">
    <property type="entry name" value="5_3_exonuc"/>
    <property type="match status" value="1"/>
</dbReference>
<dbReference type="GO" id="GO:0003887">
    <property type="term" value="F:DNA-directed DNA polymerase activity"/>
    <property type="evidence" value="ECO:0007669"/>
    <property type="project" value="UniProtKB-UniRule"/>
</dbReference>
<dbReference type="OrthoDB" id="9806424at2"/>
<keyword evidence="8 16" id="KW-0227">DNA damage</keyword>
<dbReference type="Gene3D" id="3.40.50.1010">
    <property type="entry name" value="5'-nuclease"/>
    <property type="match status" value="1"/>
</dbReference>
<dbReference type="GO" id="GO:0006302">
    <property type="term" value="P:double-strand break repair"/>
    <property type="evidence" value="ECO:0007669"/>
    <property type="project" value="TreeGrafter"/>
</dbReference>
<dbReference type="InterPro" id="IPR036397">
    <property type="entry name" value="RNaseH_sf"/>
</dbReference>
<dbReference type="CDD" id="cd08637">
    <property type="entry name" value="DNA_pol_A_pol_I_C"/>
    <property type="match status" value="1"/>
</dbReference>
<dbReference type="SUPFAM" id="SSF56672">
    <property type="entry name" value="DNA/RNA polymerases"/>
    <property type="match status" value="1"/>
</dbReference>
<dbReference type="FunFam" id="3.40.50.1010:FF:000001">
    <property type="entry name" value="DNA polymerase I"/>
    <property type="match status" value="1"/>
</dbReference>
<dbReference type="InterPro" id="IPR001098">
    <property type="entry name" value="DNA-dir_DNA_pol_A_palm_dom"/>
</dbReference>
<dbReference type="SUPFAM" id="SSF88723">
    <property type="entry name" value="PIN domain-like"/>
    <property type="match status" value="1"/>
</dbReference>
<accession>A0A4V1XYZ2</accession>
<evidence type="ECO:0000256" key="6">
    <source>
        <dbReference type="ARBA" id="ARBA00022705"/>
    </source>
</evidence>
<evidence type="ECO:0000256" key="5">
    <source>
        <dbReference type="ARBA" id="ARBA00022695"/>
    </source>
</evidence>
<evidence type="ECO:0000256" key="12">
    <source>
        <dbReference type="ARBA" id="ARBA00023125"/>
    </source>
</evidence>
<dbReference type="RefSeq" id="WP_134718438.1">
    <property type="nucleotide sequence ID" value="NZ_SDKM01000020.1"/>
</dbReference>
<evidence type="ECO:0000256" key="3">
    <source>
        <dbReference type="ARBA" id="ARBA00020311"/>
    </source>
</evidence>
<dbReference type="InterPro" id="IPR018320">
    <property type="entry name" value="DNA_polymerase_1"/>
</dbReference>
<dbReference type="PRINTS" id="PR00868">
    <property type="entry name" value="DNAPOLI"/>
</dbReference>
<dbReference type="InterPro" id="IPR054690">
    <property type="entry name" value="DNA_polI_exonuclease"/>
</dbReference>
<evidence type="ECO:0000256" key="1">
    <source>
        <dbReference type="ARBA" id="ARBA00007705"/>
    </source>
</evidence>
<dbReference type="InterPro" id="IPR036279">
    <property type="entry name" value="5-3_exonuclease_C_sf"/>
</dbReference>
<evidence type="ECO:0000256" key="14">
    <source>
        <dbReference type="ARBA" id="ARBA00049244"/>
    </source>
</evidence>
<dbReference type="FunFam" id="1.10.150.20:FF:000002">
    <property type="entry name" value="DNA polymerase I"/>
    <property type="match status" value="1"/>
</dbReference>
<dbReference type="InterPro" id="IPR008918">
    <property type="entry name" value="HhH2"/>
</dbReference>
<dbReference type="NCBIfam" id="TIGR00593">
    <property type="entry name" value="pola"/>
    <property type="match status" value="1"/>
</dbReference>
<dbReference type="Proteomes" id="UP000295198">
    <property type="component" value="Unassembled WGS sequence"/>
</dbReference>
<evidence type="ECO:0000256" key="10">
    <source>
        <dbReference type="ARBA" id="ARBA00022839"/>
    </source>
</evidence>
<keyword evidence="12 16" id="KW-0238">DNA-binding</keyword>
<dbReference type="Gene3D" id="1.20.1060.10">
    <property type="entry name" value="Taq DNA Polymerase, Chain T, domain 4"/>
    <property type="match status" value="1"/>
</dbReference>
<dbReference type="SMART" id="SM00482">
    <property type="entry name" value="POLAc"/>
    <property type="match status" value="1"/>
</dbReference>
<dbReference type="InterPro" id="IPR002562">
    <property type="entry name" value="3'-5'_exonuclease_dom"/>
</dbReference>
<evidence type="ECO:0000256" key="8">
    <source>
        <dbReference type="ARBA" id="ARBA00022763"/>
    </source>
</evidence>
<keyword evidence="4 16" id="KW-0808">Transferase</keyword>
<dbReference type="GO" id="GO:0006261">
    <property type="term" value="P:DNA-templated DNA replication"/>
    <property type="evidence" value="ECO:0007669"/>
    <property type="project" value="UniProtKB-UniRule"/>
</dbReference>
<evidence type="ECO:0000256" key="17">
    <source>
        <dbReference type="SAM" id="MobiDB-lite"/>
    </source>
</evidence>
<dbReference type="Pfam" id="PF00476">
    <property type="entry name" value="DNA_pol_A"/>
    <property type="match status" value="1"/>
</dbReference>
<dbReference type="PANTHER" id="PTHR10133:SF27">
    <property type="entry name" value="DNA POLYMERASE NU"/>
    <property type="match status" value="1"/>
</dbReference>
<feature type="domain" description="3'-5' exonuclease" evidence="18">
    <location>
        <begin position="326"/>
        <end position="503"/>
    </location>
</feature>
<evidence type="ECO:0000259" key="18">
    <source>
        <dbReference type="SMART" id="SM00474"/>
    </source>
</evidence>
<evidence type="ECO:0000256" key="15">
    <source>
        <dbReference type="NCBIfam" id="TIGR00593"/>
    </source>
</evidence>
<dbReference type="Gene3D" id="3.30.70.370">
    <property type="match status" value="1"/>
</dbReference>
<name>A0A4V1XYZ2_9ACTN</name>
<dbReference type="SMART" id="SM00475">
    <property type="entry name" value="53EXOc"/>
    <property type="match status" value="1"/>
</dbReference>
<comment type="similarity">
    <text evidence="1 16">Belongs to the DNA polymerase type-A family.</text>
</comment>
<dbReference type="CDD" id="cd06140">
    <property type="entry name" value="DNA_polA_I_Bacillus_like_exo"/>
    <property type="match status" value="1"/>
</dbReference>
<dbReference type="SMART" id="SM00474">
    <property type="entry name" value="35EXOc"/>
    <property type="match status" value="1"/>
</dbReference>
<evidence type="ECO:0000256" key="16">
    <source>
        <dbReference type="RuleBase" id="RU004460"/>
    </source>
</evidence>
<keyword evidence="6 16" id="KW-0235">DNA replication</keyword>
<evidence type="ECO:0000259" key="19">
    <source>
        <dbReference type="SMART" id="SM00475"/>
    </source>
</evidence>
<keyword evidence="9" id="KW-0378">Hydrolase</keyword>
<dbReference type="InterPro" id="IPR029060">
    <property type="entry name" value="PIN-like_dom_sf"/>
</dbReference>
<evidence type="ECO:0000313" key="21">
    <source>
        <dbReference type="EMBL" id="RYP84939.1"/>
    </source>
</evidence>
<dbReference type="Gene3D" id="1.10.150.20">
    <property type="entry name" value="5' to 3' exonuclease, C-terminal subdomain"/>
    <property type="match status" value="2"/>
</dbReference>
<keyword evidence="10" id="KW-0269">Exonuclease</keyword>
<keyword evidence="13 16" id="KW-0234">DNA repair</keyword>
<dbReference type="GO" id="GO:0003677">
    <property type="term" value="F:DNA binding"/>
    <property type="evidence" value="ECO:0007669"/>
    <property type="project" value="UniProtKB-UniRule"/>
</dbReference>
<comment type="caution">
    <text evidence="21">The sequence shown here is derived from an EMBL/GenBank/DDBJ whole genome shotgun (WGS) entry which is preliminary data.</text>
</comment>
<gene>
    <name evidence="16 21" type="primary">polA</name>
    <name evidence="21" type="ORF">EKO23_14345</name>
</gene>
<dbReference type="SMART" id="SM00279">
    <property type="entry name" value="HhH2"/>
    <property type="match status" value="1"/>
</dbReference>
<dbReference type="FunFam" id="1.20.1060.10:FF:000001">
    <property type="entry name" value="DNA polymerase I"/>
    <property type="match status" value="1"/>
</dbReference>
<reference evidence="21 22" key="1">
    <citation type="submission" date="2019-01" db="EMBL/GenBank/DDBJ databases">
        <title>Nocardioides guangzhouensis sp. nov., an actinobacterium isolated from soil.</title>
        <authorList>
            <person name="Fu Y."/>
            <person name="Cai Y."/>
            <person name="Lin Z."/>
            <person name="Chen P."/>
        </authorList>
    </citation>
    <scope>NUCLEOTIDE SEQUENCE [LARGE SCALE GENOMIC DNA]</scope>
    <source>
        <strain evidence="21 22">130</strain>
    </source>
</reference>
<evidence type="ECO:0000259" key="20">
    <source>
        <dbReference type="SMART" id="SM00482"/>
    </source>
</evidence>
<keyword evidence="22" id="KW-1185">Reference proteome</keyword>
<dbReference type="InterPro" id="IPR002421">
    <property type="entry name" value="5-3_exonuclease"/>
</dbReference>
<proteinExistence type="inferred from homology"/>
<dbReference type="EMBL" id="SDKM01000020">
    <property type="protein sequence ID" value="RYP84939.1"/>
    <property type="molecule type" value="Genomic_DNA"/>
</dbReference>
<evidence type="ECO:0000256" key="9">
    <source>
        <dbReference type="ARBA" id="ARBA00022801"/>
    </source>
</evidence>
<protein>
    <recommendedName>
        <fullName evidence="3 15">DNA polymerase I</fullName>
        <ecNumber evidence="2 15">2.7.7.7</ecNumber>
    </recommendedName>
</protein>
<dbReference type="InterPro" id="IPR020045">
    <property type="entry name" value="DNA_polI_H3TH"/>
</dbReference>
<keyword evidence="5 16" id="KW-0548">Nucleotidyltransferase</keyword>
<feature type="region of interest" description="Disordered" evidence="17">
    <location>
        <begin position="1"/>
        <end position="24"/>
    </location>
</feature>
<dbReference type="Pfam" id="PF22619">
    <property type="entry name" value="DNA_polI_exo1"/>
    <property type="match status" value="1"/>
</dbReference>
<dbReference type="NCBIfam" id="NF004397">
    <property type="entry name" value="PRK05755.1"/>
    <property type="match status" value="1"/>
</dbReference>
<dbReference type="SUPFAM" id="SSF53098">
    <property type="entry name" value="Ribonuclease H-like"/>
    <property type="match status" value="1"/>
</dbReference>
<feature type="domain" description="DNA-directed DNA polymerase family A palm" evidence="20">
    <location>
        <begin position="670"/>
        <end position="877"/>
    </location>
</feature>
<dbReference type="EC" id="2.7.7.7" evidence="2 15"/>
<dbReference type="Gene3D" id="3.30.420.10">
    <property type="entry name" value="Ribonuclease H-like superfamily/Ribonuclease H"/>
    <property type="match status" value="1"/>
</dbReference>
<keyword evidence="11 16" id="KW-0239">DNA-directed DNA polymerase</keyword>
<dbReference type="InterPro" id="IPR043502">
    <property type="entry name" value="DNA/RNA_pol_sf"/>
</dbReference>
<comment type="catalytic activity">
    <reaction evidence="14 16">
        <text>DNA(n) + a 2'-deoxyribonucleoside 5'-triphosphate = DNA(n+1) + diphosphate</text>
        <dbReference type="Rhea" id="RHEA:22508"/>
        <dbReference type="Rhea" id="RHEA-COMP:17339"/>
        <dbReference type="Rhea" id="RHEA-COMP:17340"/>
        <dbReference type="ChEBI" id="CHEBI:33019"/>
        <dbReference type="ChEBI" id="CHEBI:61560"/>
        <dbReference type="ChEBI" id="CHEBI:173112"/>
        <dbReference type="EC" id="2.7.7.7"/>
    </reaction>
</comment>
<keyword evidence="7" id="KW-0540">Nuclease</keyword>
<dbReference type="GO" id="GO:0008409">
    <property type="term" value="F:5'-3' exonuclease activity"/>
    <property type="evidence" value="ECO:0007669"/>
    <property type="project" value="InterPro"/>
</dbReference>
<dbReference type="PANTHER" id="PTHR10133">
    <property type="entry name" value="DNA POLYMERASE I"/>
    <property type="match status" value="1"/>
</dbReference>
<dbReference type="InterPro" id="IPR020046">
    <property type="entry name" value="5-3_exonucl_a-hlix_arch_N"/>
</dbReference>
<organism evidence="21 22">
    <name type="scientific">Nocardioides guangzhouensis</name>
    <dbReference type="NCBI Taxonomy" id="2497878"/>
    <lineage>
        <taxon>Bacteria</taxon>
        <taxon>Bacillati</taxon>
        <taxon>Actinomycetota</taxon>
        <taxon>Actinomycetes</taxon>
        <taxon>Propionibacteriales</taxon>
        <taxon>Nocardioidaceae</taxon>
        <taxon>Nocardioides</taxon>
    </lineage>
</organism>
<dbReference type="Pfam" id="PF02739">
    <property type="entry name" value="5_3_exonuc_N"/>
    <property type="match status" value="1"/>
</dbReference>
<dbReference type="CDD" id="cd09859">
    <property type="entry name" value="PIN_53EXO"/>
    <property type="match status" value="1"/>
</dbReference>
<evidence type="ECO:0000256" key="11">
    <source>
        <dbReference type="ARBA" id="ARBA00022932"/>
    </source>
</evidence>
<dbReference type="GO" id="GO:0008408">
    <property type="term" value="F:3'-5' exonuclease activity"/>
    <property type="evidence" value="ECO:0007669"/>
    <property type="project" value="InterPro"/>
</dbReference>
<evidence type="ECO:0000256" key="13">
    <source>
        <dbReference type="ARBA" id="ARBA00023204"/>
    </source>
</evidence>
<dbReference type="InterPro" id="IPR012337">
    <property type="entry name" value="RNaseH-like_sf"/>
</dbReference>
<evidence type="ECO:0000256" key="2">
    <source>
        <dbReference type="ARBA" id="ARBA00012417"/>
    </source>
</evidence>